<organism evidence="5 6">
    <name type="scientific">Agrobacterium albertimagni AOL15</name>
    <dbReference type="NCBI Taxonomy" id="1156935"/>
    <lineage>
        <taxon>Bacteria</taxon>
        <taxon>Pseudomonadati</taxon>
        <taxon>Pseudomonadota</taxon>
        <taxon>Alphaproteobacteria</taxon>
        <taxon>Hyphomicrobiales</taxon>
        <taxon>Rhizobiaceae</taxon>
        <taxon>Rhizobium/Agrobacterium group</taxon>
        <taxon>Agrobacterium</taxon>
    </lineage>
</organism>
<dbReference type="EMBL" id="ALJF01000006">
    <property type="protein sequence ID" value="EKF59852.1"/>
    <property type="molecule type" value="Genomic_DNA"/>
</dbReference>
<feature type="domain" description="Peptidase M20 dimerisation" evidence="4">
    <location>
        <begin position="211"/>
        <end position="313"/>
    </location>
</feature>
<dbReference type="AlphaFoldDB" id="K2QWY0"/>
<dbReference type="RefSeq" id="WP_006725423.1">
    <property type="nucleotide sequence ID" value="NZ_ALJF01000006.1"/>
</dbReference>
<dbReference type="NCBIfam" id="TIGR01879">
    <property type="entry name" value="hydantase"/>
    <property type="match status" value="1"/>
</dbReference>
<dbReference type="InterPro" id="IPR036264">
    <property type="entry name" value="Bact_exopeptidase_dim_dom"/>
</dbReference>
<feature type="binding site" evidence="3">
    <location>
        <position position="191"/>
    </location>
    <ligand>
        <name>Zn(2+)</name>
        <dbReference type="ChEBI" id="CHEBI:29105"/>
        <label>1</label>
    </ligand>
</feature>
<dbReference type="OrthoDB" id="9808195at2"/>
<keyword evidence="3" id="KW-0862">Zinc</keyword>
<dbReference type="PATRIC" id="fig|1156935.5.peg.1430"/>
<evidence type="ECO:0000259" key="4">
    <source>
        <dbReference type="Pfam" id="PF07687"/>
    </source>
</evidence>
<dbReference type="GO" id="GO:0046872">
    <property type="term" value="F:metal ion binding"/>
    <property type="evidence" value="ECO:0007669"/>
    <property type="project" value="UniProtKB-KW"/>
</dbReference>
<dbReference type="GO" id="GO:0016813">
    <property type="term" value="F:hydrolase activity, acting on carbon-nitrogen (but not peptide) bonds, in linear amidines"/>
    <property type="evidence" value="ECO:0007669"/>
    <property type="project" value="InterPro"/>
</dbReference>
<dbReference type="PIRSF" id="PIRSF001235">
    <property type="entry name" value="Amidase_carbamoylase"/>
    <property type="match status" value="1"/>
</dbReference>
<evidence type="ECO:0000256" key="3">
    <source>
        <dbReference type="PIRSR" id="PIRSR001235-1"/>
    </source>
</evidence>
<accession>K2QWY0</accession>
<dbReference type="InterPro" id="IPR011650">
    <property type="entry name" value="Peptidase_M20_dimer"/>
</dbReference>
<keyword evidence="6" id="KW-1185">Reference proteome</keyword>
<dbReference type="PANTHER" id="PTHR32494">
    <property type="entry name" value="ALLANTOATE DEIMINASE-RELATED"/>
    <property type="match status" value="1"/>
</dbReference>
<evidence type="ECO:0000256" key="2">
    <source>
        <dbReference type="ARBA" id="ARBA00022801"/>
    </source>
</evidence>
<reference evidence="5 6" key="1">
    <citation type="journal article" date="2012" name="J. Bacteriol.">
        <title>Draft Genome Sequence of Agrobacterium albertimagni Strain AOL15.</title>
        <authorList>
            <person name="Trimble W.L."/>
            <person name="Phung le T."/>
            <person name="Meyer F."/>
            <person name="Gilbert J.A."/>
            <person name="Silver S."/>
        </authorList>
    </citation>
    <scope>NUCLEOTIDE SEQUENCE [LARGE SCALE GENOMIC DNA]</scope>
    <source>
        <strain evidence="5 6">AOL15</strain>
    </source>
</reference>
<feature type="binding site" evidence="3">
    <location>
        <position position="81"/>
    </location>
    <ligand>
        <name>Zn(2+)</name>
        <dbReference type="ChEBI" id="CHEBI:29105"/>
        <label>1</label>
    </ligand>
</feature>
<proteinExistence type="inferred from homology"/>
<dbReference type="InterPro" id="IPR010158">
    <property type="entry name" value="Amidase_Cbmase"/>
</dbReference>
<keyword evidence="2 5" id="KW-0378">Hydrolase</keyword>
<dbReference type="Proteomes" id="UP000007123">
    <property type="component" value="Unassembled WGS sequence"/>
</dbReference>
<evidence type="ECO:0000313" key="5">
    <source>
        <dbReference type="EMBL" id="EKF59852.1"/>
    </source>
</evidence>
<dbReference type="eggNOG" id="COG0624">
    <property type="taxonomic scope" value="Bacteria"/>
</dbReference>
<keyword evidence="3" id="KW-0479">Metal-binding</keyword>
<dbReference type="SUPFAM" id="SSF53187">
    <property type="entry name" value="Zn-dependent exopeptidases"/>
    <property type="match status" value="1"/>
</dbReference>
<dbReference type="CDD" id="cd03884">
    <property type="entry name" value="M20_bAS"/>
    <property type="match status" value="1"/>
</dbReference>
<gene>
    <name evidence="5" type="ORF">QWE_07111</name>
</gene>
<comment type="similarity">
    <text evidence="1">Belongs to the peptidase M20 family.</text>
</comment>
<feature type="binding site" evidence="3">
    <location>
        <position position="383"/>
    </location>
    <ligand>
        <name>Zn(2+)</name>
        <dbReference type="ChEBI" id="CHEBI:29105"/>
        <label>2</label>
    </ligand>
</feature>
<dbReference type="STRING" id="1156935.QWE_07111"/>
<dbReference type="SUPFAM" id="SSF55031">
    <property type="entry name" value="Bacterial exopeptidase dimerisation domain"/>
    <property type="match status" value="1"/>
</dbReference>
<dbReference type="Gene3D" id="3.40.630.10">
    <property type="entry name" value="Zn peptidases"/>
    <property type="match status" value="1"/>
</dbReference>
<dbReference type="PANTHER" id="PTHR32494:SF5">
    <property type="entry name" value="ALLANTOATE AMIDOHYDROLASE"/>
    <property type="match status" value="1"/>
</dbReference>
<dbReference type="Pfam" id="PF07687">
    <property type="entry name" value="M20_dimer"/>
    <property type="match status" value="1"/>
</dbReference>
<feature type="binding site" evidence="3">
    <location>
        <position position="92"/>
    </location>
    <ligand>
        <name>Zn(2+)</name>
        <dbReference type="ChEBI" id="CHEBI:29105"/>
        <label>1</label>
    </ligand>
</feature>
<protein>
    <submittedName>
        <fullName evidence="5">Allantoate amidohydrolase</fullName>
    </submittedName>
</protein>
<name>K2QWY0_9HYPH</name>
<evidence type="ECO:0000313" key="6">
    <source>
        <dbReference type="Proteomes" id="UP000007123"/>
    </source>
</evidence>
<sequence length="420" mass="44773">MLTINGGRLLARLQSFAEIGGTAKGGVNRQALTEGDRRARKLLAELAVARGFEVFQDPVANLFLWRKGHDATLPPLLIGSHLDTQPAGGRFDGALGTLSAFEVLESLEDQDVQCERSVVVVSWTNEEGCRFSPGCMGSMAFSEGMIPANWGDKVATDGAGFAEELALTIASLPEVAMLPLGFPIDAYLEVHIEQGPSLEAAGIPIGVVKGIQGTRWLDVTVAGQTAHAGTTGLAWRRDPLHALTAALSSLYAAVMPGDPDARFTIGRISAEPGSVNAIPEEVRCTVDIRHPDPGRLDEIEELVKSRIGQEAESHGCRAQFSRVFDMPPCVFSEPLREVIKDAAAVCKVESMPMLSGAFHDALFVNRIAPAGMIFVPCRDGLSHNEAEHVEPSGIIVGCEVLGQATLSLLEGRFSVADQSD</sequence>
<dbReference type="Pfam" id="PF01546">
    <property type="entry name" value="Peptidase_M20"/>
    <property type="match status" value="1"/>
</dbReference>
<feature type="binding site" evidence="3">
    <location>
        <position position="127"/>
    </location>
    <ligand>
        <name>Zn(2+)</name>
        <dbReference type="ChEBI" id="CHEBI:29105"/>
        <label>2</label>
    </ligand>
</feature>
<comment type="caution">
    <text evidence="5">The sequence shown here is derived from an EMBL/GenBank/DDBJ whole genome shotgun (WGS) entry which is preliminary data.</text>
</comment>
<dbReference type="Gene3D" id="3.30.70.360">
    <property type="match status" value="1"/>
</dbReference>
<evidence type="ECO:0000256" key="1">
    <source>
        <dbReference type="ARBA" id="ARBA00006153"/>
    </source>
</evidence>
<dbReference type="InterPro" id="IPR002933">
    <property type="entry name" value="Peptidase_M20"/>
</dbReference>
<comment type="cofactor">
    <cofactor evidence="3">
        <name>Zn(2+)</name>
        <dbReference type="ChEBI" id="CHEBI:29105"/>
    </cofactor>
    <text evidence="3">Binds 2 Zn(2+) ions per subunit.</text>
</comment>
<feature type="binding site" evidence="3">
    <location>
        <position position="92"/>
    </location>
    <ligand>
        <name>Zn(2+)</name>
        <dbReference type="ChEBI" id="CHEBI:29105"/>
        <label>2</label>
    </ligand>
</feature>